<name>A0ABD0P1S9_CIRMR</name>
<dbReference type="PANTHER" id="PTHR23053">
    <property type="entry name" value="DLEC1 DELETED IN LUNG AND ESOPHAGEAL CANCER 1"/>
    <property type="match status" value="1"/>
</dbReference>
<accession>A0ABD0P1S9</accession>
<gene>
    <name evidence="1" type="ORF">M9458_036295</name>
</gene>
<comment type="caution">
    <text evidence="1">The sequence shown here is derived from an EMBL/GenBank/DDBJ whole genome shotgun (WGS) entry which is preliminary data.</text>
</comment>
<evidence type="ECO:0000313" key="1">
    <source>
        <dbReference type="EMBL" id="KAL0168073.1"/>
    </source>
</evidence>
<dbReference type="InterPro" id="IPR033305">
    <property type="entry name" value="Hydin-like"/>
</dbReference>
<dbReference type="AlphaFoldDB" id="A0ABD0P1S9"/>
<dbReference type="EMBL" id="JAMKFB020000018">
    <property type="protein sequence ID" value="KAL0168073.1"/>
    <property type="molecule type" value="Genomic_DNA"/>
</dbReference>
<dbReference type="PANTHER" id="PTHR23053:SF0">
    <property type="entry name" value="HYDROCEPHALUS-INDUCING PROTEIN HOMOLOG"/>
    <property type="match status" value="1"/>
</dbReference>
<proteinExistence type="predicted"/>
<keyword evidence="2" id="KW-1185">Reference proteome</keyword>
<feature type="non-terminal residue" evidence="1">
    <location>
        <position position="1"/>
    </location>
</feature>
<evidence type="ECO:0000313" key="2">
    <source>
        <dbReference type="Proteomes" id="UP001529510"/>
    </source>
</evidence>
<reference evidence="1 2" key="1">
    <citation type="submission" date="2024-05" db="EMBL/GenBank/DDBJ databases">
        <title>Genome sequencing and assembly of Indian major carp, Cirrhinus mrigala (Hamilton, 1822).</title>
        <authorList>
            <person name="Mohindra V."/>
            <person name="Chowdhury L.M."/>
            <person name="Lal K."/>
            <person name="Jena J.K."/>
        </authorList>
    </citation>
    <scope>NUCLEOTIDE SEQUENCE [LARGE SCALE GENOMIC DNA]</scope>
    <source>
        <strain evidence="1">CM1030</strain>
        <tissue evidence="1">Blood</tissue>
    </source>
</reference>
<dbReference type="Proteomes" id="UP001529510">
    <property type="component" value="Unassembled WGS sequence"/>
</dbReference>
<protein>
    <submittedName>
        <fullName evidence="1">Uncharacterized protein</fullName>
    </submittedName>
</protein>
<sequence length="66" mass="7369">EIPPQQSLELKLIAHLNDTVPFQDELLLEIEDGQTFNIPVLAKGMGTTIVTDRPFAPNLDLGTHFR</sequence>
<organism evidence="1 2">
    <name type="scientific">Cirrhinus mrigala</name>
    <name type="common">Mrigala</name>
    <dbReference type="NCBI Taxonomy" id="683832"/>
    <lineage>
        <taxon>Eukaryota</taxon>
        <taxon>Metazoa</taxon>
        <taxon>Chordata</taxon>
        <taxon>Craniata</taxon>
        <taxon>Vertebrata</taxon>
        <taxon>Euteleostomi</taxon>
        <taxon>Actinopterygii</taxon>
        <taxon>Neopterygii</taxon>
        <taxon>Teleostei</taxon>
        <taxon>Ostariophysi</taxon>
        <taxon>Cypriniformes</taxon>
        <taxon>Cyprinidae</taxon>
        <taxon>Labeoninae</taxon>
        <taxon>Labeonini</taxon>
        <taxon>Cirrhinus</taxon>
    </lineage>
</organism>